<feature type="region of interest" description="Disordered" evidence="1">
    <location>
        <begin position="1"/>
        <end position="34"/>
    </location>
</feature>
<feature type="compositionally biased region" description="Basic and acidic residues" evidence="1">
    <location>
        <begin position="1"/>
        <end position="11"/>
    </location>
</feature>
<dbReference type="AlphaFoldDB" id="A0A4Z2EY11"/>
<dbReference type="EMBL" id="SRLO01002162">
    <property type="protein sequence ID" value="TNN33688.1"/>
    <property type="molecule type" value="Genomic_DNA"/>
</dbReference>
<evidence type="ECO:0000313" key="2">
    <source>
        <dbReference type="EMBL" id="TNN33688.1"/>
    </source>
</evidence>
<sequence length="80" mass="8957">MENTGRRDSPRTDSITGCQRSAERSPRRCGNKLYSSPLADPFTAKKVRKDIRVPPAAFPSGRLINELESTHATQWEDKGL</sequence>
<dbReference type="Proteomes" id="UP000314294">
    <property type="component" value="Unassembled WGS sequence"/>
</dbReference>
<protein>
    <submittedName>
        <fullName evidence="2">Uncharacterized protein</fullName>
    </submittedName>
</protein>
<proteinExistence type="predicted"/>
<organism evidence="2 3">
    <name type="scientific">Liparis tanakae</name>
    <name type="common">Tanaka's snailfish</name>
    <dbReference type="NCBI Taxonomy" id="230148"/>
    <lineage>
        <taxon>Eukaryota</taxon>
        <taxon>Metazoa</taxon>
        <taxon>Chordata</taxon>
        <taxon>Craniata</taxon>
        <taxon>Vertebrata</taxon>
        <taxon>Euteleostomi</taxon>
        <taxon>Actinopterygii</taxon>
        <taxon>Neopterygii</taxon>
        <taxon>Teleostei</taxon>
        <taxon>Neoteleostei</taxon>
        <taxon>Acanthomorphata</taxon>
        <taxon>Eupercaria</taxon>
        <taxon>Perciformes</taxon>
        <taxon>Cottioidei</taxon>
        <taxon>Cottales</taxon>
        <taxon>Liparidae</taxon>
        <taxon>Liparis</taxon>
    </lineage>
</organism>
<reference evidence="2 3" key="1">
    <citation type="submission" date="2019-03" db="EMBL/GenBank/DDBJ databases">
        <title>First draft genome of Liparis tanakae, snailfish: a comprehensive survey of snailfish specific genes.</title>
        <authorList>
            <person name="Kim W."/>
            <person name="Song I."/>
            <person name="Jeong J.-H."/>
            <person name="Kim D."/>
            <person name="Kim S."/>
            <person name="Ryu S."/>
            <person name="Song J.Y."/>
            <person name="Lee S.K."/>
        </authorList>
    </citation>
    <scope>NUCLEOTIDE SEQUENCE [LARGE SCALE GENOMIC DNA]</scope>
    <source>
        <tissue evidence="2">Muscle</tissue>
    </source>
</reference>
<gene>
    <name evidence="2" type="ORF">EYF80_056152</name>
</gene>
<name>A0A4Z2EY11_9TELE</name>
<comment type="caution">
    <text evidence="2">The sequence shown here is derived from an EMBL/GenBank/DDBJ whole genome shotgun (WGS) entry which is preliminary data.</text>
</comment>
<evidence type="ECO:0000313" key="3">
    <source>
        <dbReference type="Proteomes" id="UP000314294"/>
    </source>
</evidence>
<keyword evidence="3" id="KW-1185">Reference proteome</keyword>
<accession>A0A4Z2EY11</accession>
<evidence type="ECO:0000256" key="1">
    <source>
        <dbReference type="SAM" id="MobiDB-lite"/>
    </source>
</evidence>